<keyword evidence="2" id="KW-1185">Reference proteome</keyword>
<organism evidence="1 2">
    <name type="scientific">Hibiscus sabdariffa</name>
    <name type="common">roselle</name>
    <dbReference type="NCBI Taxonomy" id="183260"/>
    <lineage>
        <taxon>Eukaryota</taxon>
        <taxon>Viridiplantae</taxon>
        <taxon>Streptophyta</taxon>
        <taxon>Embryophyta</taxon>
        <taxon>Tracheophyta</taxon>
        <taxon>Spermatophyta</taxon>
        <taxon>Magnoliopsida</taxon>
        <taxon>eudicotyledons</taxon>
        <taxon>Gunneridae</taxon>
        <taxon>Pentapetalae</taxon>
        <taxon>rosids</taxon>
        <taxon>malvids</taxon>
        <taxon>Malvales</taxon>
        <taxon>Malvaceae</taxon>
        <taxon>Malvoideae</taxon>
        <taxon>Hibiscus</taxon>
    </lineage>
</organism>
<gene>
    <name evidence="1" type="ORF">V6N12_018223</name>
</gene>
<dbReference type="Proteomes" id="UP001472677">
    <property type="component" value="Unassembled WGS sequence"/>
</dbReference>
<sequence>MLKSMGGRGGDIVSWKTRHGLTPEAVRKLQNVEPTSAANLECLDTDEERVCNRWSGGSNSNNKIDDDDHHLQYCNTSLVHSKGKICVWIKLQ</sequence>
<accession>A0ABR2BPZ6</accession>
<evidence type="ECO:0000313" key="2">
    <source>
        <dbReference type="Proteomes" id="UP001472677"/>
    </source>
</evidence>
<evidence type="ECO:0000313" key="1">
    <source>
        <dbReference type="EMBL" id="KAK8509135.1"/>
    </source>
</evidence>
<comment type="caution">
    <text evidence="1">The sequence shown here is derived from an EMBL/GenBank/DDBJ whole genome shotgun (WGS) entry which is preliminary data.</text>
</comment>
<proteinExistence type="predicted"/>
<name>A0ABR2BPZ6_9ROSI</name>
<reference evidence="1 2" key="1">
    <citation type="journal article" date="2024" name="G3 (Bethesda)">
        <title>Genome assembly of Hibiscus sabdariffa L. provides insights into metabolisms of medicinal natural products.</title>
        <authorList>
            <person name="Kim T."/>
        </authorList>
    </citation>
    <scope>NUCLEOTIDE SEQUENCE [LARGE SCALE GENOMIC DNA]</scope>
    <source>
        <strain evidence="1">TK-2024</strain>
        <tissue evidence="1">Old leaves</tissue>
    </source>
</reference>
<dbReference type="EMBL" id="JBBPBM010000093">
    <property type="protein sequence ID" value="KAK8509135.1"/>
    <property type="molecule type" value="Genomic_DNA"/>
</dbReference>
<protein>
    <submittedName>
        <fullName evidence="1">Uncharacterized protein</fullName>
    </submittedName>
</protein>